<dbReference type="InterPro" id="IPR006357">
    <property type="entry name" value="HAD-SF_hydro_IIA"/>
</dbReference>
<dbReference type="SUPFAM" id="SSF56784">
    <property type="entry name" value="HAD-like"/>
    <property type="match status" value="1"/>
</dbReference>
<gene>
    <name evidence="1" type="ORF">SAMN05216218_101323</name>
</gene>
<dbReference type="Gene3D" id="3.40.50.1000">
    <property type="entry name" value="HAD superfamily/HAD-like"/>
    <property type="match status" value="2"/>
</dbReference>
<evidence type="ECO:0000313" key="2">
    <source>
        <dbReference type="Proteomes" id="UP000199076"/>
    </source>
</evidence>
<dbReference type="Pfam" id="PF13242">
    <property type="entry name" value="Hydrolase_like"/>
    <property type="match status" value="1"/>
</dbReference>
<keyword evidence="2" id="KW-1185">Reference proteome</keyword>
<dbReference type="RefSeq" id="WP_092687053.1">
    <property type="nucleotide sequence ID" value="NZ_FNBK01000001.1"/>
</dbReference>
<organism evidence="1 2">
    <name type="scientific">Halorientalis regularis</name>
    <dbReference type="NCBI Taxonomy" id="660518"/>
    <lineage>
        <taxon>Archaea</taxon>
        <taxon>Methanobacteriati</taxon>
        <taxon>Methanobacteriota</taxon>
        <taxon>Stenosarchaea group</taxon>
        <taxon>Halobacteria</taxon>
        <taxon>Halobacteriales</taxon>
        <taxon>Haloarculaceae</taxon>
        <taxon>Halorientalis</taxon>
    </lineage>
</organism>
<proteinExistence type="predicted"/>
<name>A0A1G7FS19_9EURY</name>
<reference evidence="2" key="1">
    <citation type="submission" date="2016-10" db="EMBL/GenBank/DDBJ databases">
        <authorList>
            <person name="Varghese N."/>
            <person name="Submissions S."/>
        </authorList>
    </citation>
    <scope>NUCLEOTIDE SEQUENCE [LARGE SCALE GENOMIC DNA]</scope>
    <source>
        <strain evidence="2">IBRC-M 10760</strain>
    </source>
</reference>
<sequence>MTYRGVVLDLDGTVYRGNELLPGAAETVDAVRARDISLCCCSNNPTKTRAEYVDRLAGMGVEIDEHEVLSAGTVTTDYLVAEHAGDDCFLIGSPGLRDQLADAGVSLIDDPTAADVVVASWDREFDYDDMTDGLRALDDPTTVFVGSDPDRTVPASGGRSVPGSGAIIGAVAAVADREPDRVMGKPSPEAIDAVRESLGVSPGECLLVGDRLDTDIAMGERAGMTTALVLTGAADRDDVADADVTPDHVLETIGDVPDLLG</sequence>
<dbReference type="NCBIfam" id="TIGR01460">
    <property type="entry name" value="HAD-SF-IIA"/>
    <property type="match status" value="1"/>
</dbReference>
<dbReference type="Proteomes" id="UP000199076">
    <property type="component" value="Unassembled WGS sequence"/>
</dbReference>
<dbReference type="OrthoDB" id="25155at2157"/>
<dbReference type="Pfam" id="PF13344">
    <property type="entry name" value="Hydrolase_6"/>
    <property type="match status" value="1"/>
</dbReference>
<dbReference type="InterPro" id="IPR023214">
    <property type="entry name" value="HAD_sf"/>
</dbReference>
<dbReference type="InterPro" id="IPR036412">
    <property type="entry name" value="HAD-like_sf"/>
</dbReference>
<accession>A0A1G7FS19</accession>
<dbReference type="PANTHER" id="PTHR19288">
    <property type="entry name" value="4-NITROPHENYLPHOSPHATASE-RELATED"/>
    <property type="match status" value="1"/>
</dbReference>
<dbReference type="GO" id="GO:0005737">
    <property type="term" value="C:cytoplasm"/>
    <property type="evidence" value="ECO:0007669"/>
    <property type="project" value="TreeGrafter"/>
</dbReference>
<dbReference type="AlphaFoldDB" id="A0A1G7FS19"/>
<dbReference type="GO" id="GO:0016791">
    <property type="term" value="F:phosphatase activity"/>
    <property type="evidence" value="ECO:0007669"/>
    <property type="project" value="TreeGrafter"/>
</dbReference>
<dbReference type="PIRSF" id="PIRSF000915">
    <property type="entry name" value="PGP-type_phosphatase"/>
    <property type="match status" value="1"/>
</dbReference>
<protein>
    <submittedName>
        <fullName evidence="1">Phosphoglycolate/pyridoxal phosphate phosphatase family/Haloacid Dehalogenase Superfamily Class (Subfamily) IIA</fullName>
    </submittedName>
</protein>
<dbReference type="PANTHER" id="PTHR19288:SF46">
    <property type="entry name" value="HALOACID DEHALOGENASE-LIKE HYDROLASE DOMAIN-CONTAINING PROTEIN 2"/>
    <property type="match status" value="1"/>
</dbReference>
<dbReference type="EMBL" id="FNBK01000001">
    <property type="protein sequence ID" value="SDE78717.1"/>
    <property type="molecule type" value="Genomic_DNA"/>
</dbReference>
<evidence type="ECO:0000313" key="1">
    <source>
        <dbReference type="EMBL" id="SDE78717.1"/>
    </source>
</evidence>
<dbReference type="STRING" id="660518.SAMN05216218_101323"/>